<gene>
    <name evidence="2" type="ORF">NDU88_010071</name>
</gene>
<comment type="caution">
    <text evidence="2">The sequence shown here is derived from an EMBL/GenBank/DDBJ whole genome shotgun (WGS) entry which is preliminary data.</text>
</comment>
<keyword evidence="3" id="KW-1185">Reference proteome</keyword>
<dbReference type="Proteomes" id="UP001066276">
    <property type="component" value="Chromosome 7"/>
</dbReference>
<dbReference type="InterPro" id="IPR035979">
    <property type="entry name" value="RBD_domain_sf"/>
</dbReference>
<evidence type="ECO:0008006" key="4">
    <source>
        <dbReference type="Google" id="ProtNLM"/>
    </source>
</evidence>
<accession>A0AAV7PU44</accession>
<dbReference type="EMBL" id="JANPWB010000011">
    <property type="protein sequence ID" value="KAJ1131738.1"/>
    <property type="molecule type" value="Genomic_DNA"/>
</dbReference>
<protein>
    <recommendedName>
        <fullName evidence="4">RRM domain-containing protein</fullName>
    </recommendedName>
</protein>
<dbReference type="Gene3D" id="3.30.70.330">
    <property type="match status" value="1"/>
</dbReference>
<evidence type="ECO:0000313" key="2">
    <source>
        <dbReference type="EMBL" id="KAJ1131738.1"/>
    </source>
</evidence>
<dbReference type="SUPFAM" id="SSF54928">
    <property type="entry name" value="RNA-binding domain, RBD"/>
    <property type="match status" value="1"/>
</dbReference>
<dbReference type="AlphaFoldDB" id="A0AAV7PU44"/>
<feature type="compositionally biased region" description="Basic and acidic residues" evidence="1">
    <location>
        <begin position="177"/>
        <end position="191"/>
    </location>
</feature>
<feature type="region of interest" description="Disordered" evidence="1">
    <location>
        <begin position="177"/>
        <end position="197"/>
    </location>
</feature>
<sequence length="197" mass="21934">MKFRAGPGPQDESGSHHELRWYWGASRWGMRRAMSFNVIQVTNVSPSASSNQMLTLFGILGQIEELQLFPPDDSSLPVTSHVCFVKLVDANSAIVAQHLTNTIFVDQALIVVQYAGVIPDETKELFLLAPPNAVVTRNYDEEEQGYDSKKEKHDDILVCESCSSKVKEKPVQAVAEAVKESKVNGDDHHEEDMDMSD</sequence>
<proteinExistence type="predicted"/>
<evidence type="ECO:0000313" key="3">
    <source>
        <dbReference type="Proteomes" id="UP001066276"/>
    </source>
</evidence>
<dbReference type="GO" id="GO:0003723">
    <property type="term" value="F:RNA binding"/>
    <property type="evidence" value="ECO:0007669"/>
    <property type="project" value="TreeGrafter"/>
</dbReference>
<dbReference type="PANTHER" id="PTHR32343">
    <property type="entry name" value="SERINE/ARGININE-RICH SPLICING FACTOR"/>
    <property type="match status" value="1"/>
</dbReference>
<dbReference type="InterPro" id="IPR012677">
    <property type="entry name" value="Nucleotide-bd_a/b_plait_sf"/>
</dbReference>
<organism evidence="2 3">
    <name type="scientific">Pleurodeles waltl</name>
    <name type="common">Iberian ribbed newt</name>
    <dbReference type="NCBI Taxonomy" id="8319"/>
    <lineage>
        <taxon>Eukaryota</taxon>
        <taxon>Metazoa</taxon>
        <taxon>Chordata</taxon>
        <taxon>Craniata</taxon>
        <taxon>Vertebrata</taxon>
        <taxon>Euteleostomi</taxon>
        <taxon>Amphibia</taxon>
        <taxon>Batrachia</taxon>
        <taxon>Caudata</taxon>
        <taxon>Salamandroidea</taxon>
        <taxon>Salamandridae</taxon>
        <taxon>Pleurodelinae</taxon>
        <taxon>Pleurodeles</taxon>
    </lineage>
</organism>
<dbReference type="FunFam" id="3.30.70.330:FF:000084">
    <property type="entry name" value="Serine/arginine-rich splicing factor 11 isoform 1"/>
    <property type="match status" value="1"/>
</dbReference>
<evidence type="ECO:0000256" key="1">
    <source>
        <dbReference type="SAM" id="MobiDB-lite"/>
    </source>
</evidence>
<name>A0AAV7PU44_PLEWA</name>
<dbReference type="PANTHER" id="PTHR32343:SF6">
    <property type="entry name" value="SERINE_ARGININE-RICH SPLICING FACTOR 11"/>
    <property type="match status" value="1"/>
</dbReference>
<reference evidence="2" key="1">
    <citation type="journal article" date="2022" name="bioRxiv">
        <title>Sequencing and chromosome-scale assembly of the giantPleurodeles waltlgenome.</title>
        <authorList>
            <person name="Brown T."/>
            <person name="Elewa A."/>
            <person name="Iarovenko S."/>
            <person name="Subramanian E."/>
            <person name="Araus A.J."/>
            <person name="Petzold A."/>
            <person name="Susuki M."/>
            <person name="Suzuki K.-i.T."/>
            <person name="Hayashi T."/>
            <person name="Toyoda A."/>
            <person name="Oliveira C."/>
            <person name="Osipova E."/>
            <person name="Leigh N.D."/>
            <person name="Simon A."/>
            <person name="Yun M.H."/>
        </authorList>
    </citation>
    <scope>NUCLEOTIDE SEQUENCE</scope>
    <source>
        <strain evidence="2">20211129_DDA</strain>
        <tissue evidence="2">Liver</tissue>
    </source>
</reference>
<dbReference type="GO" id="GO:0005654">
    <property type="term" value="C:nucleoplasm"/>
    <property type="evidence" value="ECO:0007669"/>
    <property type="project" value="TreeGrafter"/>
</dbReference>